<proteinExistence type="predicted"/>
<feature type="signal peptide" evidence="1">
    <location>
        <begin position="1"/>
        <end position="17"/>
    </location>
</feature>
<dbReference type="Gene3D" id="2.40.50.90">
    <property type="match status" value="1"/>
</dbReference>
<dbReference type="AlphaFoldDB" id="A0A1I5GPV6"/>
<evidence type="ECO:0000256" key="1">
    <source>
        <dbReference type="SAM" id="SignalP"/>
    </source>
</evidence>
<evidence type="ECO:0000259" key="2">
    <source>
        <dbReference type="Pfam" id="PF00565"/>
    </source>
</evidence>
<dbReference type="InterPro" id="IPR016071">
    <property type="entry name" value="Staphylococal_nuclease_OB-fold"/>
</dbReference>
<dbReference type="Pfam" id="PF00565">
    <property type="entry name" value="SNase"/>
    <property type="match status" value="1"/>
</dbReference>
<evidence type="ECO:0000313" key="4">
    <source>
        <dbReference type="Proteomes" id="UP000199236"/>
    </source>
</evidence>
<dbReference type="InterPro" id="IPR035437">
    <property type="entry name" value="SNase_OB-fold_sf"/>
</dbReference>
<sequence length="134" mass="15378">MKYALLALFLFTSVAAAQSMPFMKKCGSNRYNCVVDGDTIWLKGVKYRLKDYDTPESQTNVCGGDFEKQLANKASKRLIELLNGNDWKIVTTGEEGYYKRQLASIIIKGEDVGDILIRERLARRWPDGDEWWCK</sequence>
<feature type="domain" description="TNase-like" evidence="2">
    <location>
        <begin position="48"/>
        <end position="123"/>
    </location>
</feature>
<reference evidence="3 4" key="1">
    <citation type="submission" date="2016-10" db="EMBL/GenBank/DDBJ databases">
        <authorList>
            <person name="de Groot N.N."/>
        </authorList>
    </citation>
    <scope>NUCLEOTIDE SEQUENCE [LARGE SCALE GENOMIC DNA]</scope>
    <source>
        <strain evidence="3 4">CGMCC 1.9157</strain>
    </source>
</reference>
<dbReference type="SUPFAM" id="SSF50199">
    <property type="entry name" value="Staphylococcal nuclease"/>
    <property type="match status" value="1"/>
</dbReference>
<accession>A0A1I5GPV6</accession>
<dbReference type="RefSeq" id="WP_210186732.1">
    <property type="nucleotide sequence ID" value="NZ_FOVR01000005.1"/>
</dbReference>
<protein>
    <submittedName>
        <fullName evidence="3">Nuclease homologue</fullName>
    </submittedName>
</protein>
<gene>
    <name evidence="3" type="ORF">SAMN04488056_105111</name>
</gene>
<name>A0A1I5GPV6_9HYPH</name>
<keyword evidence="1" id="KW-0732">Signal</keyword>
<organism evidence="3 4">
    <name type="scientific">Cohaesibacter marisflavi</name>
    <dbReference type="NCBI Taxonomy" id="655353"/>
    <lineage>
        <taxon>Bacteria</taxon>
        <taxon>Pseudomonadati</taxon>
        <taxon>Pseudomonadota</taxon>
        <taxon>Alphaproteobacteria</taxon>
        <taxon>Hyphomicrobiales</taxon>
        <taxon>Cohaesibacteraceae</taxon>
    </lineage>
</organism>
<keyword evidence="4" id="KW-1185">Reference proteome</keyword>
<dbReference type="STRING" id="655353.SAMN04488056_105111"/>
<dbReference type="Proteomes" id="UP000199236">
    <property type="component" value="Unassembled WGS sequence"/>
</dbReference>
<dbReference type="EMBL" id="FOVR01000005">
    <property type="protein sequence ID" value="SFO38045.1"/>
    <property type="molecule type" value="Genomic_DNA"/>
</dbReference>
<evidence type="ECO:0000313" key="3">
    <source>
        <dbReference type="EMBL" id="SFO38045.1"/>
    </source>
</evidence>
<feature type="chain" id="PRO_5011705228" evidence="1">
    <location>
        <begin position="18"/>
        <end position="134"/>
    </location>
</feature>